<dbReference type="FunFam" id="3.40.50.300:FF:000166">
    <property type="entry name" value="vesicle-fusing ATPase isoform X1"/>
    <property type="match status" value="1"/>
</dbReference>
<dbReference type="EMBL" id="ASPP01014030">
    <property type="protein sequence ID" value="ETO19100.1"/>
    <property type="molecule type" value="Genomic_DNA"/>
</dbReference>
<comment type="caution">
    <text evidence="8">The sequence shown here is derived from an EMBL/GenBank/DDBJ whole genome shotgun (WGS) entry which is preliminary data.</text>
</comment>
<keyword evidence="6" id="KW-0479">Metal-binding</keyword>
<evidence type="ECO:0000256" key="2">
    <source>
        <dbReference type="ARBA" id="ARBA00022448"/>
    </source>
</evidence>
<dbReference type="Gene3D" id="1.10.8.60">
    <property type="match status" value="1"/>
</dbReference>
<name>X6MYI6_RETFI</name>
<dbReference type="GO" id="GO:0005524">
    <property type="term" value="F:ATP binding"/>
    <property type="evidence" value="ECO:0007669"/>
    <property type="project" value="UniProtKB-UniRule"/>
</dbReference>
<feature type="domain" description="AAA+ ATPase" evidence="7">
    <location>
        <begin position="589"/>
        <end position="737"/>
    </location>
</feature>
<evidence type="ECO:0000313" key="9">
    <source>
        <dbReference type="Proteomes" id="UP000023152"/>
    </source>
</evidence>
<dbReference type="GO" id="GO:0005795">
    <property type="term" value="C:Golgi stack"/>
    <property type="evidence" value="ECO:0007669"/>
    <property type="project" value="TreeGrafter"/>
</dbReference>
<reference evidence="8 9" key="1">
    <citation type="journal article" date="2013" name="Curr. Biol.">
        <title>The Genome of the Foraminiferan Reticulomyxa filosa.</title>
        <authorList>
            <person name="Glockner G."/>
            <person name="Hulsmann N."/>
            <person name="Schleicher M."/>
            <person name="Noegel A.A."/>
            <person name="Eichinger L."/>
            <person name="Gallinger C."/>
            <person name="Pawlowski J."/>
            <person name="Sierra R."/>
            <person name="Euteneuer U."/>
            <person name="Pillet L."/>
            <person name="Moustafa A."/>
            <person name="Platzer M."/>
            <person name="Groth M."/>
            <person name="Szafranski K."/>
            <person name="Schliwa M."/>
        </authorList>
    </citation>
    <scope>NUCLEOTIDE SEQUENCE [LARGE SCALE GENOMIC DNA]</scope>
</reference>
<keyword evidence="6" id="KW-0931">ER-Golgi transport</keyword>
<dbReference type="Pfam" id="PF00004">
    <property type="entry name" value="AAA"/>
    <property type="match status" value="2"/>
</dbReference>
<keyword evidence="6" id="KW-0460">Magnesium</keyword>
<dbReference type="Proteomes" id="UP000023152">
    <property type="component" value="Unassembled WGS sequence"/>
</dbReference>
<evidence type="ECO:0000313" key="8">
    <source>
        <dbReference type="EMBL" id="ETO19100.1"/>
    </source>
</evidence>
<dbReference type="FunFam" id="1.10.8.60:FF:000127">
    <property type="entry name" value="Vesicular-fusion protein SEC18"/>
    <property type="match status" value="1"/>
</dbReference>
<dbReference type="AlphaFoldDB" id="X6MYI6"/>
<comment type="cofactor">
    <cofactor evidence="6">
        <name>Mg(2+)</name>
        <dbReference type="ChEBI" id="CHEBI:18420"/>
    </cofactor>
    <text evidence="6">Binds 1 Mg(2+) ion per subunit.</text>
</comment>
<comment type="similarity">
    <text evidence="1 6">Belongs to the AAA ATPase family.</text>
</comment>
<dbReference type="Gene3D" id="3.40.50.300">
    <property type="entry name" value="P-loop containing nucleotide triphosphate hydrolases"/>
    <property type="match status" value="2"/>
</dbReference>
<dbReference type="Pfam" id="PF17862">
    <property type="entry name" value="AAA_lid_3"/>
    <property type="match status" value="1"/>
</dbReference>
<dbReference type="SMART" id="SM00382">
    <property type="entry name" value="AAA"/>
    <property type="match status" value="2"/>
</dbReference>
<dbReference type="InterPro" id="IPR027417">
    <property type="entry name" value="P-loop_NTPase"/>
</dbReference>
<evidence type="ECO:0000256" key="5">
    <source>
        <dbReference type="ARBA" id="ARBA00022927"/>
    </source>
</evidence>
<dbReference type="InterPro" id="IPR041569">
    <property type="entry name" value="AAA_lid_3"/>
</dbReference>
<feature type="domain" description="AAA+ ATPase" evidence="7">
    <location>
        <begin position="307"/>
        <end position="454"/>
    </location>
</feature>
<evidence type="ECO:0000256" key="3">
    <source>
        <dbReference type="ARBA" id="ARBA00022741"/>
    </source>
</evidence>
<dbReference type="PROSITE" id="PS00674">
    <property type="entry name" value="AAA"/>
    <property type="match status" value="1"/>
</dbReference>
<dbReference type="GO" id="GO:0006891">
    <property type="term" value="P:intra-Golgi vesicle-mediated transport"/>
    <property type="evidence" value="ECO:0007669"/>
    <property type="project" value="TreeGrafter"/>
</dbReference>
<evidence type="ECO:0000259" key="7">
    <source>
        <dbReference type="SMART" id="SM00382"/>
    </source>
</evidence>
<dbReference type="PRINTS" id="PR00830">
    <property type="entry name" value="ENDOLAPTASE"/>
</dbReference>
<protein>
    <recommendedName>
        <fullName evidence="6">Vesicle-fusing ATPase</fullName>
        <ecNumber evidence="6">3.6.4.6</ecNumber>
    </recommendedName>
</protein>
<dbReference type="InterPro" id="IPR003593">
    <property type="entry name" value="AAA+_ATPase"/>
</dbReference>
<keyword evidence="9" id="KW-1185">Reference proteome</keyword>
<evidence type="ECO:0000256" key="6">
    <source>
        <dbReference type="RuleBase" id="RU367045"/>
    </source>
</evidence>
<dbReference type="InterPro" id="IPR003959">
    <property type="entry name" value="ATPase_AAA_core"/>
</dbReference>
<dbReference type="GO" id="GO:0046872">
    <property type="term" value="F:metal ion binding"/>
    <property type="evidence" value="ECO:0007669"/>
    <property type="project" value="UniProtKB-UniRule"/>
</dbReference>
<dbReference type="PANTHER" id="PTHR23078">
    <property type="entry name" value="VESICULAR-FUSION PROTEIN NSF"/>
    <property type="match status" value="1"/>
</dbReference>
<dbReference type="InterPro" id="IPR003960">
    <property type="entry name" value="ATPase_AAA_CS"/>
</dbReference>
<comment type="catalytic activity">
    <reaction evidence="6">
        <text>ATP + H2O = ADP + phosphate + H(+)</text>
        <dbReference type="Rhea" id="RHEA:13065"/>
        <dbReference type="ChEBI" id="CHEBI:15377"/>
        <dbReference type="ChEBI" id="CHEBI:15378"/>
        <dbReference type="ChEBI" id="CHEBI:30616"/>
        <dbReference type="ChEBI" id="CHEBI:43474"/>
        <dbReference type="ChEBI" id="CHEBI:456216"/>
        <dbReference type="EC" id="3.6.4.6"/>
    </reaction>
</comment>
<gene>
    <name evidence="8" type="ORF">RFI_18134</name>
</gene>
<dbReference type="FunFam" id="3.40.50.300:FF:000187">
    <property type="entry name" value="Vesicular-fusion ATPase SEC18"/>
    <property type="match status" value="1"/>
</dbReference>
<dbReference type="GO" id="GO:0035494">
    <property type="term" value="P:SNARE complex disassembly"/>
    <property type="evidence" value="ECO:0007669"/>
    <property type="project" value="InterPro"/>
</dbReference>
<keyword evidence="2 6" id="KW-0813">Transport</keyword>
<comment type="subcellular location">
    <subcellularLocation>
        <location evidence="6">Cytoplasm</location>
    </subcellularLocation>
</comment>
<dbReference type="EC" id="3.6.4.6" evidence="6"/>
<accession>X6MYI6</accession>
<comment type="function">
    <text evidence="6">Required for vesicle-mediated transport. Catalyzes the fusion of transport vesicles within the Golgi cisternae. Is also required for transport from the endoplasmic reticulum to the Golgi stack. Seems to function as a fusion protein required for the delivery of cargo proteins to all compartments of the Golgi stack independent of vesicle origin.</text>
</comment>
<dbReference type="InterPro" id="IPR039812">
    <property type="entry name" value="Vesicle-fus_ATPase"/>
</dbReference>
<evidence type="ECO:0000256" key="4">
    <source>
        <dbReference type="ARBA" id="ARBA00022840"/>
    </source>
</evidence>
<dbReference type="GO" id="GO:0016887">
    <property type="term" value="F:ATP hydrolysis activity"/>
    <property type="evidence" value="ECO:0007669"/>
    <property type="project" value="InterPro"/>
</dbReference>
<dbReference type="GO" id="GO:0043001">
    <property type="term" value="P:Golgi to plasma membrane protein transport"/>
    <property type="evidence" value="ECO:0007669"/>
    <property type="project" value="TreeGrafter"/>
</dbReference>
<keyword evidence="4 6" id="KW-0067">ATP-binding</keyword>
<evidence type="ECO:0000256" key="1">
    <source>
        <dbReference type="ARBA" id="ARBA00006914"/>
    </source>
</evidence>
<organism evidence="8 9">
    <name type="scientific">Reticulomyxa filosa</name>
    <dbReference type="NCBI Taxonomy" id="46433"/>
    <lineage>
        <taxon>Eukaryota</taxon>
        <taxon>Sar</taxon>
        <taxon>Rhizaria</taxon>
        <taxon>Retaria</taxon>
        <taxon>Foraminifera</taxon>
        <taxon>Monothalamids</taxon>
        <taxon>Reticulomyxidae</taxon>
        <taxon>Reticulomyxa</taxon>
    </lineage>
</organism>
<proteinExistence type="inferred from homology"/>
<keyword evidence="5 6" id="KW-0653">Protein transport</keyword>
<sequence length="813" mass="91554">MTSTTTTSTTSNFTVTGLVNQEYWYTNCFYMHPEDMKDLNIAENDFVWVGKLVVGRCRGGERGSVHKKKKKKTYNISIFFFIKKKKCNVNVFSKGDAKKTGEDKLDRKALGTTALQRMAIHQNLSSLVHVEKCTSSNPQRPVAHTMTVVVDTLLKVETRVEAEKIETHILTKLKDEIFCKDQRFIVSWPQQGTTYWLSLRIVNLYTPKDPTSHETEEKALSAKVRLANMQSVQYATIDDDTVINLMTANNPNLVLVQAGPIRAFGPDWDPESLGIGGLDMQFGTIFRRAFASRLYPPDIVKQLGVKHVKGMLLYGPPGTGKTLIARSIGKMLTEREPKVVNGPEVLNKFVGQSEENIRELFRDAQEDQQKNGDKAGLHIIIFDEIDAICKQRGSTNTGTGVHDTVVNQLLSMIDGVNSLNNILVIGMTNRKDLIDEALLRSGRLEVHIEIGLPDERGREQIFRIHTRLLRENGFLADDISLSEYAARTKNYSGAEIEAVVRSAVSYAMQEHIDVENLQKIDLKKMRNIKISKEYFELALQEVQPEFGVNDDDLQINFSRGIILFNDDVEEIIDLSRKIVTRLVRSNVMNRQSLLLQGDLACGKSALACFLAKEANFPFVRVIRADDYVGAADGTVCARIAKIFDDAYKSDASVVIIDDLERLIGYTVGVRFSNPVLQTILTSIRRNPSELNRKIFVIATCTYEAIRTLQIDKVFDWVRDIPLVHSRKETETVMEQSAYGKKCKPSIKDVCDKFPEKSSGIGISALLAMIELAVDNEGFITPENFELAIEAKARNLQKNTDFDFDNLITEEKKD</sequence>
<keyword evidence="6" id="KW-0378">Hydrolase</keyword>
<dbReference type="PANTHER" id="PTHR23078:SF3">
    <property type="entry name" value="VESICLE-FUSING ATPASE"/>
    <property type="match status" value="1"/>
</dbReference>
<keyword evidence="6" id="KW-0963">Cytoplasm</keyword>
<dbReference type="OrthoDB" id="9982946at2759"/>
<keyword evidence="3 6" id="KW-0547">Nucleotide-binding</keyword>
<dbReference type="SUPFAM" id="SSF52540">
    <property type="entry name" value="P-loop containing nucleoside triphosphate hydrolases"/>
    <property type="match status" value="2"/>
</dbReference>